<feature type="transmembrane region" description="Helical" evidence="12">
    <location>
        <begin position="285"/>
        <end position="306"/>
    </location>
</feature>
<keyword evidence="8 12" id="KW-1133">Transmembrane helix</keyword>
<evidence type="ECO:0000256" key="2">
    <source>
        <dbReference type="ARBA" id="ARBA00004651"/>
    </source>
</evidence>
<feature type="transmembrane region" description="Helical" evidence="12">
    <location>
        <begin position="201"/>
        <end position="228"/>
    </location>
</feature>
<evidence type="ECO:0000256" key="8">
    <source>
        <dbReference type="ARBA" id="ARBA00022989"/>
    </source>
</evidence>
<dbReference type="PRINTS" id="PR01262">
    <property type="entry name" value="INNEXIN"/>
</dbReference>
<evidence type="ECO:0000256" key="4">
    <source>
        <dbReference type="ARBA" id="ARBA00022475"/>
    </source>
</evidence>
<keyword evidence="14" id="KW-1185">Reference proteome</keyword>
<keyword evidence="6" id="KW-0303">Gap junction</keyword>
<keyword evidence="3 12" id="KW-0813">Transport</keyword>
<comment type="subcellular location">
    <subcellularLocation>
        <location evidence="1">Cell junction</location>
        <location evidence="1">Gap junction</location>
    </subcellularLocation>
    <subcellularLocation>
        <location evidence="2 12">Cell membrane</location>
        <topology evidence="2 12">Multi-pass membrane protein</topology>
    </subcellularLocation>
</comment>
<keyword evidence="11 12" id="KW-0407">Ion channel</keyword>
<evidence type="ECO:0000256" key="10">
    <source>
        <dbReference type="ARBA" id="ARBA00023136"/>
    </source>
</evidence>
<dbReference type="InterPro" id="IPR000990">
    <property type="entry name" value="Innexin"/>
</dbReference>
<protein>
    <recommendedName>
        <fullName evidence="12">Innexin</fullName>
    </recommendedName>
</protein>
<dbReference type="GO" id="GO:0005243">
    <property type="term" value="F:gap junction channel activity"/>
    <property type="evidence" value="ECO:0007669"/>
    <property type="project" value="TreeGrafter"/>
</dbReference>
<keyword evidence="10 12" id="KW-0472">Membrane</keyword>
<evidence type="ECO:0000256" key="11">
    <source>
        <dbReference type="ARBA" id="ARBA00023303"/>
    </source>
</evidence>
<keyword evidence="7" id="KW-0965">Cell junction</keyword>
<dbReference type="OrthoDB" id="5867527at2759"/>
<dbReference type="AlphaFoldDB" id="A0A6L2PL44"/>
<dbReference type="GO" id="GO:0005886">
    <property type="term" value="C:plasma membrane"/>
    <property type="evidence" value="ECO:0007669"/>
    <property type="project" value="UniProtKB-SubCell"/>
</dbReference>
<evidence type="ECO:0000256" key="1">
    <source>
        <dbReference type="ARBA" id="ARBA00004610"/>
    </source>
</evidence>
<dbReference type="GO" id="GO:0005921">
    <property type="term" value="C:gap junction"/>
    <property type="evidence" value="ECO:0007669"/>
    <property type="project" value="UniProtKB-SubCell"/>
</dbReference>
<dbReference type="FunCoup" id="A0A6L2PL44">
    <property type="interactions" value="4"/>
</dbReference>
<dbReference type="Proteomes" id="UP000502823">
    <property type="component" value="Unassembled WGS sequence"/>
</dbReference>
<dbReference type="PROSITE" id="PS51013">
    <property type="entry name" value="PANNEXIN"/>
    <property type="match status" value="1"/>
</dbReference>
<feature type="transmembrane region" description="Helical" evidence="12">
    <location>
        <begin position="28"/>
        <end position="50"/>
    </location>
</feature>
<gene>
    <name evidence="12" type="primary">inx</name>
    <name evidence="13" type="ORF">Cfor_10672</name>
</gene>
<evidence type="ECO:0000256" key="7">
    <source>
        <dbReference type="ARBA" id="ARBA00022949"/>
    </source>
</evidence>
<evidence type="ECO:0000256" key="12">
    <source>
        <dbReference type="RuleBase" id="RU010713"/>
    </source>
</evidence>
<dbReference type="Pfam" id="PF00876">
    <property type="entry name" value="Innexin"/>
    <property type="match status" value="1"/>
</dbReference>
<keyword evidence="4" id="KW-1003">Cell membrane</keyword>
<evidence type="ECO:0000256" key="6">
    <source>
        <dbReference type="ARBA" id="ARBA00022868"/>
    </source>
</evidence>
<sequence length="397" mass="45494">MLSAFRSVAINVHYGRKKTIIDNFVSKLYYRASFGILLVATILVCSRQYVGEHIRCIADRGLPINAINTYCFFATTFTVVKHLNESAVRNEVVPHLGVGPYVEGDDAVKRHAYYQWVPFMLFLQALMFYAPHYYWRNREGGRMKELVNGLEHAYLSLTTEDIKLGCGTTVLSRKKARQKIMQIRNVFINRKYINKSWTRDFVFAELLSVVILGFQICITDVFLGGAFMSLGPDVLQTDGSSEPSPLDLVFPKVTKCTFRKYGPSGSLQLHDALCVLALNIVNEKIYVFLWFWFAILCVATLAAVLWRVLTVILHARCLLFNRTVFGFANPQVLDLWSVITVTKECHFCDWLFLYYLAKNLDGFVFRELLLSAAVEMSDVPPENYHYASDDDDEEDER</sequence>
<feature type="transmembrane region" description="Helical" evidence="12">
    <location>
        <begin position="113"/>
        <end position="135"/>
    </location>
</feature>
<evidence type="ECO:0000256" key="5">
    <source>
        <dbReference type="ARBA" id="ARBA00022692"/>
    </source>
</evidence>
<dbReference type="EMBL" id="BLKM01000255">
    <property type="protein sequence ID" value="GFG30827.1"/>
    <property type="molecule type" value="Genomic_DNA"/>
</dbReference>
<dbReference type="InParanoid" id="A0A6L2PL44"/>
<organism evidence="13 14">
    <name type="scientific">Coptotermes formosanus</name>
    <name type="common">Formosan subterranean termite</name>
    <dbReference type="NCBI Taxonomy" id="36987"/>
    <lineage>
        <taxon>Eukaryota</taxon>
        <taxon>Metazoa</taxon>
        <taxon>Ecdysozoa</taxon>
        <taxon>Arthropoda</taxon>
        <taxon>Hexapoda</taxon>
        <taxon>Insecta</taxon>
        <taxon>Pterygota</taxon>
        <taxon>Neoptera</taxon>
        <taxon>Polyneoptera</taxon>
        <taxon>Dictyoptera</taxon>
        <taxon>Blattodea</taxon>
        <taxon>Blattoidea</taxon>
        <taxon>Termitoidae</taxon>
        <taxon>Rhinotermitidae</taxon>
        <taxon>Coptotermes</taxon>
    </lineage>
</organism>
<comment type="function">
    <text evidence="12">Structural component of the gap junctions.</text>
</comment>
<evidence type="ECO:0000313" key="14">
    <source>
        <dbReference type="Proteomes" id="UP000502823"/>
    </source>
</evidence>
<proteinExistence type="inferred from homology"/>
<evidence type="ECO:0000256" key="9">
    <source>
        <dbReference type="ARBA" id="ARBA00023065"/>
    </source>
</evidence>
<dbReference type="PANTHER" id="PTHR11893">
    <property type="entry name" value="INNEXIN"/>
    <property type="match status" value="1"/>
</dbReference>
<reference evidence="14" key="1">
    <citation type="submission" date="2020-01" db="EMBL/GenBank/DDBJ databases">
        <title>Draft genome sequence of the Termite Coptotermes fromosanus.</title>
        <authorList>
            <person name="Itakura S."/>
            <person name="Yosikawa Y."/>
            <person name="Umezawa K."/>
        </authorList>
    </citation>
    <scope>NUCLEOTIDE SEQUENCE [LARGE SCALE GENOMIC DNA]</scope>
</reference>
<keyword evidence="5 12" id="KW-0812">Transmembrane</keyword>
<evidence type="ECO:0000313" key="13">
    <source>
        <dbReference type="EMBL" id="GFG30827.1"/>
    </source>
</evidence>
<dbReference type="GO" id="GO:0007602">
    <property type="term" value="P:phototransduction"/>
    <property type="evidence" value="ECO:0007669"/>
    <property type="project" value="TreeGrafter"/>
</dbReference>
<dbReference type="GO" id="GO:0034220">
    <property type="term" value="P:monoatomic ion transmembrane transport"/>
    <property type="evidence" value="ECO:0007669"/>
    <property type="project" value="UniProtKB-KW"/>
</dbReference>
<dbReference type="PANTHER" id="PTHR11893:SF38">
    <property type="entry name" value="INNEXIN INX7"/>
    <property type="match status" value="1"/>
</dbReference>
<comment type="caution">
    <text evidence="13">The sequence shown here is derived from an EMBL/GenBank/DDBJ whole genome shotgun (WGS) entry which is preliminary data.</text>
</comment>
<keyword evidence="9 12" id="KW-0406">Ion transport</keyword>
<accession>A0A6L2PL44</accession>
<comment type="similarity">
    <text evidence="12">Belongs to the pannexin family.</text>
</comment>
<evidence type="ECO:0000256" key="3">
    <source>
        <dbReference type="ARBA" id="ARBA00022448"/>
    </source>
</evidence>
<name>A0A6L2PL44_COPFO</name>